<feature type="signal peptide" evidence="1">
    <location>
        <begin position="1"/>
        <end position="21"/>
    </location>
</feature>
<dbReference type="Proteomes" id="UP001148786">
    <property type="component" value="Unassembled WGS sequence"/>
</dbReference>
<feature type="chain" id="PRO_5040768078" evidence="1">
    <location>
        <begin position="22"/>
        <end position="124"/>
    </location>
</feature>
<accession>A0A9W8JNU7</accession>
<evidence type="ECO:0000256" key="1">
    <source>
        <dbReference type="SAM" id="SignalP"/>
    </source>
</evidence>
<protein>
    <submittedName>
        <fullName evidence="2">Uncharacterized protein</fullName>
    </submittedName>
</protein>
<gene>
    <name evidence="2" type="ORF">NLJ89_g10460</name>
</gene>
<keyword evidence="1" id="KW-0732">Signal</keyword>
<evidence type="ECO:0000313" key="3">
    <source>
        <dbReference type="Proteomes" id="UP001148786"/>
    </source>
</evidence>
<comment type="caution">
    <text evidence="2">The sequence shown here is derived from an EMBL/GenBank/DDBJ whole genome shotgun (WGS) entry which is preliminary data.</text>
</comment>
<proteinExistence type="predicted"/>
<evidence type="ECO:0000313" key="2">
    <source>
        <dbReference type="EMBL" id="KAJ3496616.1"/>
    </source>
</evidence>
<organism evidence="2 3">
    <name type="scientific">Agrocybe chaxingu</name>
    <dbReference type="NCBI Taxonomy" id="84603"/>
    <lineage>
        <taxon>Eukaryota</taxon>
        <taxon>Fungi</taxon>
        <taxon>Dikarya</taxon>
        <taxon>Basidiomycota</taxon>
        <taxon>Agaricomycotina</taxon>
        <taxon>Agaricomycetes</taxon>
        <taxon>Agaricomycetidae</taxon>
        <taxon>Agaricales</taxon>
        <taxon>Agaricineae</taxon>
        <taxon>Strophariaceae</taxon>
        <taxon>Agrocybe</taxon>
    </lineage>
</organism>
<reference evidence="2" key="1">
    <citation type="submission" date="2022-07" db="EMBL/GenBank/DDBJ databases">
        <title>Genome Sequence of Agrocybe chaxingu.</title>
        <authorList>
            <person name="Buettner E."/>
        </authorList>
    </citation>
    <scope>NUCLEOTIDE SEQUENCE</scope>
    <source>
        <strain evidence="2">MP-N11</strain>
    </source>
</reference>
<sequence>MRFLHLSVIAILFRLLPALLCSPLPLGIKDPQLLKGSKADVDRITSAVHDAHARVLKMKAVLQNPNNKEHQELIRNAFGKHAKVKEILKTVEKMENYHMNILHVHGQSEDRHKIAGTLVPSKKA</sequence>
<keyword evidence="3" id="KW-1185">Reference proteome</keyword>
<dbReference type="EMBL" id="JANKHO010001926">
    <property type="protein sequence ID" value="KAJ3496616.1"/>
    <property type="molecule type" value="Genomic_DNA"/>
</dbReference>
<dbReference type="AlphaFoldDB" id="A0A9W8JNU7"/>
<name>A0A9W8JNU7_9AGAR</name>